<evidence type="ECO:0000256" key="3">
    <source>
        <dbReference type="ARBA" id="ARBA00022729"/>
    </source>
</evidence>
<dbReference type="SUPFAM" id="SSF48452">
    <property type="entry name" value="TPR-like"/>
    <property type="match status" value="1"/>
</dbReference>
<feature type="domain" description="RagB/SusD" evidence="7">
    <location>
        <begin position="322"/>
        <end position="556"/>
    </location>
</feature>
<evidence type="ECO:0000256" key="1">
    <source>
        <dbReference type="ARBA" id="ARBA00004442"/>
    </source>
</evidence>
<accession>A0ABS9KLV5</accession>
<evidence type="ECO:0000256" key="6">
    <source>
        <dbReference type="SAM" id="SignalP"/>
    </source>
</evidence>
<dbReference type="EMBL" id="JAKLTR010000002">
    <property type="protein sequence ID" value="MCG2613302.1"/>
    <property type="molecule type" value="Genomic_DNA"/>
</dbReference>
<dbReference type="InterPro" id="IPR011990">
    <property type="entry name" value="TPR-like_helical_dom_sf"/>
</dbReference>
<sequence>MKLFSKIIAAALLLGVSFGCSKDLLNENPPHIISTETLYKNLSGFEAGLNGLYSLVRQEREGLNGGTALVCNMFMNGVDNMVTNHTVSGFSQIAEGWGALNNPANSFYADVFAWLYQVINAANTIVVSAETRSDIDWRGGSATADANKLRVIAEAKAMRAWAYRHLSFCWGDVPMSLTESLGSTIRTDWQRTPLTLVRRQVIDDFRFAEQYIGVEPSHAGRITKGAVQHFISEMYLTIQKPDSALLWAEKAIATPAYKLITARYGVKRTQPGVAFMDMFYNGNANREEGNTEALWVFQFQQETNGGGTNAILRRDHHSRYTNIRVGTISPFIVTAERGGQGYGRMSLTKWAIDNYEATDERASGFAIRKYFVLNNAAANAPQEADRLPAGYQYGDTIKLSWANDITATSRSRVDWPFSRKADSGDPLNPGGSSAYNDQVYLRLGETYLLKAEAQLLLNQKDAAAETINALRRRAKASTISGNDMTIDFVLDERSRELMLEEHRRYTLLRTGKWVERTKKYNKNGGQLVAARDTLFPIPQTVIDANLTQKMVQNPGF</sequence>
<comment type="subcellular location">
    <subcellularLocation>
        <location evidence="1">Cell outer membrane</location>
    </subcellularLocation>
</comment>
<keyword evidence="3 6" id="KW-0732">Signal</keyword>
<evidence type="ECO:0000256" key="2">
    <source>
        <dbReference type="ARBA" id="ARBA00006275"/>
    </source>
</evidence>
<evidence type="ECO:0000256" key="5">
    <source>
        <dbReference type="ARBA" id="ARBA00023237"/>
    </source>
</evidence>
<dbReference type="Pfam" id="PF07980">
    <property type="entry name" value="SusD_RagB"/>
    <property type="match status" value="1"/>
</dbReference>
<comment type="caution">
    <text evidence="8">The sequence shown here is derived from an EMBL/GenBank/DDBJ whole genome shotgun (WGS) entry which is preliminary data.</text>
</comment>
<keyword evidence="9" id="KW-1185">Reference proteome</keyword>
<feature type="chain" id="PRO_5046662140" evidence="6">
    <location>
        <begin position="22"/>
        <end position="556"/>
    </location>
</feature>
<name>A0ABS9KLV5_9BACT</name>
<evidence type="ECO:0000259" key="7">
    <source>
        <dbReference type="Pfam" id="PF07980"/>
    </source>
</evidence>
<evidence type="ECO:0000313" key="8">
    <source>
        <dbReference type="EMBL" id="MCG2613302.1"/>
    </source>
</evidence>
<protein>
    <submittedName>
        <fullName evidence="8">RagB/SusD family nutrient uptake outer membrane protein</fullName>
    </submittedName>
</protein>
<comment type="similarity">
    <text evidence="2">Belongs to the SusD family.</text>
</comment>
<gene>
    <name evidence="8" type="ORF">LZZ85_03385</name>
</gene>
<dbReference type="Gene3D" id="1.25.40.390">
    <property type="match status" value="1"/>
</dbReference>
<dbReference type="RefSeq" id="WP_237868531.1">
    <property type="nucleotide sequence ID" value="NZ_JAKLTR010000002.1"/>
</dbReference>
<evidence type="ECO:0000313" key="9">
    <source>
        <dbReference type="Proteomes" id="UP001165367"/>
    </source>
</evidence>
<evidence type="ECO:0000256" key="4">
    <source>
        <dbReference type="ARBA" id="ARBA00023136"/>
    </source>
</evidence>
<dbReference type="Proteomes" id="UP001165367">
    <property type="component" value="Unassembled WGS sequence"/>
</dbReference>
<proteinExistence type="inferred from homology"/>
<dbReference type="InterPro" id="IPR012944">
    <property type="entry name" value="SusD_RagB_dom"/>
</dbReference>
<keyword evidence="4" id="KW-0472">Membrane</keyword>
<dbReference type="PROSITE" id="PS51257">
    <property type="entry name" value="PROKAR_LIPOPROTEIN"/>
    <property type="match status" value="1"/>
</dbReference>
<organism evidence="8 9">
    <name type="scientific">Terrimonas ginsenosidimutans</name>
    <dbReference type="NCBI Taxonomy" id="2908004"/>
    <lineage>
        <taxon>Bacteria</taxon>
        <taxon>Pseudomonadati</taxon>
        <taxon>Bacteroidota</taxon>
        <taxon>Chitinophagia</taxon>
        <taxon>Chitinophagales</taxon>
        <taxon>Chitinophagaceae</taxon>
        <taxon>Terrimonas</taxon>
    </lineage>
</organism>
<reference evidence="8" key="1">
    <citation type="submission" date="2022-01" db="EMBL/GenBank/DDBJ databases">
        <authorList>
            <person name="Jo J.-H."/>
            <person name="Im W.-T."/>
        </authorList>
    </citation>
    <scope>NUCLEOTIDE SEQUENCE</scope>
    <source>
        <strain evidence="8">NA20</strain>
    </source>
</reference>
<feature type="signal peptide" evidence="6">
    <location>
        <begin position="1"/>
        <end position="21"/>
    </location>
</feature>
<keyword evidence="5" id="KW-0998">Cell outer membrane</keyword>